<dbReference type="Pfam" id="PF00984">
    <property type="entry name" value="UDPG_MGDP_dh"/>
    <property type="match status" value="1"/>
</dbReference>
<dbReference type="STRING" id="1817828.A2722_03145"/>
<dbReference type="PANTHER" id="PTHR43750">
    <property type="entry name" value="UDP-GLUCOSE 6-DEHYDROGENASE TUAD"/>
    <property type="match status" value="1"/>
</dbReference>
<protein>
    <recommendedName>
        <fullName evidence="6">UDP-glucose/GDP-mannose dehydrogenase dimerisation domain-containing protein</fullName>
    </recommendedName>
</protein>
<dbReference type="GO" id="GO:0016616">
    <property type="term" value="F:oxidoreductase activity, acting on the CH-OH group of donors, NAD or NADP as acceptor"/>
    <property type="evidence" value="ECO:0007669"/>
    <property type="project" value="InterPro"/>
</dbReference>
<dbReference type="GO" id="GO:0051287">
    <property type="term" value="F:NAD binding"/>
    <property type="evidence" value="ECO:0007669"/>
    <property type="project" value="InterPro"/>
</dbReference>
<evidence type="ECO:0000313" key="4">
    <source>
        <dbReference type="EMBL" id="OGE88587.1"/>
    </source>
</evidence>
<dbReference type="Proteomes" id="UP000178377">
    <property type="component" value="Unassembled WGS sequence"/>
</dbReference>
<gene>
    <name evidence="4" type="ORF">A2722_03145</name>
</gene>
<feature type="domain" description="UDP-glucose/GDP-mannose dehydrogenase dimerisation" evidence="2">
    <location>
        <begin position="161"/>
        <end position="256"/>
    </location>
</feature>
<dbReference type="SUPFAM" id="SSF51735">
    <property type="entry name" value="NAD(P)-binding Rossmann-fold domains"/>
    <property type="match status" value="1"/>
</dbReference>
<dbReference type="Pfam" id="PF03721">
    <property type="entry name" value="UDPG_MGDP_dh_N"/>
    <property type="match status" value="1"/>
</dbReference>
<feature type="domain" description="UDP-glucose/GDP-mannose dehydrogenase N-terminal" evidence="3">
    <location>
        <begin position="41"/>
        <end position="139"/>
    </location>
</feature>
<proteinExistence type="inferred from homology"/>
<evidence type="ECO:0000313" key="5">
    <source>
        <dbReference type="Proteomes" id="UP000178377"/>
    </source>
</evidence>
<dbReference type="InterPro" id="IPR014026">
    <property type="entry name" value="UDP-Glc/GDP-Man_DH_dimer"/>
</dbReference>
<dbReference type="AlphaFoldDB" id="A0A1F5PF69"/>
<dbReference type="SUPFAM" id="SSF48179">
    <property type="entry name" value="6-phosphogluconate dehydrogenase C-terminal domain-like"/>
    <property type="match status" value="1"/>
</dbReference>
<comment type="similarity">
    <text evidence="1">Belongs to the UDP-glucose/GDP-mannose dehydrogenase family.</text>
</comment>
<dbReference type="InterPro" id="IPR001732">
    <property type="entry name" value="UDP-Glc/GDP-Man_DH_N"/>
</dbReference>
<dbReference type="GO" id="GO:0000271">
    <property type="term" value="P:polysaccharide biosynthetic process"/>
    <property type="evidence" value="ECO:0007669"/>
    <property type="project" value="InterPro"/>
</dbReference>
<dbReference type="EMBL" id="MFEO01000032">
    <property type="protein sequence ID" value="OGE88587.1"/>
    <property type="molecule type" value="Genomic_DNA"/>
</dbReference>
<reference evidence="4 5" key="1">
    <citation type="journal article" date="2016" name="Nat. Commun.">
        <title>Thousands of microbial genomes shed light on interconnected biogeochemical processes in an aquifer system.</title>
        <authorList>
            <person name="Anantharaman K."/>
            <person name="Brown C.T."/>
            <person name="Hug L.A."/>
            <person name="Sharon I."/>
            <person name="Castelle C.J."/>
            <person name="Probst A.J."/>
            <person name="Thomas B.C."/>
            <person name="Singh A."/>
            <person name="Wilkins M.J."/>
            <person name="Karaoz U."/>
            <person name="Brodie E.L."/>
            <person name="Williams K.H."/>
            <person name="Hubbard S.S."/>
            <person name="Banfield J.F."/>
        </authorList>
    </citation>
    <scope>NUCLEOTIDE SEQUENCE [LARGE SCALE GENOMIC DNA]</scope>
</reference>
<evidence type="ECO:0000259" key="3">
    <source>
        <dbReference type="Pfam" id="PF03721"/>
    </source>
</evidence>
<dbReference type="PANTHER" id="PTHR43750:SF3">
    <property type="entry name" value="UDP-GLUCOSE 6-DEHYDROGENASE TUAD"/>
    <property type="match status" value="1"/>
</dbReference>
<comment type="caution">
    <text evidence="4">The sequence shown here is derived from an EMBL/GenBank/DDBJ whole genome shotgun (WGS) entry which is preliminary data.</text>
</comment>
<dbReference type="Gene3D" id="1.10.1040.10">
    <property type="entry name" value="N-(1-d-carboxylethyl)-l-norvaline Dehydrogenase, domain 2"/>
    <property type="match status" value="1"/>
</dbReference>
<sequence length="264" mass="29091">MQHKKTIGLIGGGFVGGALGRYFDRKGHPVRVYDKYKSLDSIQTVLEQDIIFIAVPTPFNGKIDLSAIDDAMSNAARAPEGKIVVIKSTVIPGTTEKYQASYPHLKILINPEFLTESTAEQDFAFPDRQIVGYTTRSHHVAGEVMDVLPTAPHTKFVPATAAEAIKYFGNNWFAVKVAFANQMYDLCEKLGLDYDIVRDAVAADKRIGHSHLDVWHGGYRGYGGKCLPKDIRAMIVFADELGLDLKLLKVTEEINHGLTGGVDR</sequence>
<dbReference type="GO" id="GO:0016628">
    <property type="term" value="F:oxidoreductase activity, acting on the CH-CH group of donors, NAD or NADP as acceptor"/>
    <property type="evidence" value="ECO:0007669"/>
    <property type="project" value="InterPro"/>
</dbReference>
<evidence type="ECO:0008006" key="6">
    <source>
        <dbReference type="Google" id="ProtNLM"/>
    </source>
</evidence>
<evidence type="ECO:0000256" key="1">
    <source>
        <dbReference type="ARBA" id="ARBA00006601"/>
    </source>
</evidence>
<dbReference type="Gene3D" id="3.40.50.720">
    <property type="entry name" value="NAD(P)-binding Rossmann-like Domain"/>
    <property type="match status" value="1"/>
</dbReference>
<dbReference type="InterPro" id="IPR013328">
    <property type="entry name" value="6PGD_dom2"/>
</dbReference>
<organism evidence="4 5">
    <name type="scientific">Candidatus Doudnabacteria bacterium RIFCSPHIGHO2_01_FULL_50_11</name>
    <dbReference type="NCBI Taxonomy" id="1817828"/>
    <lineage>
        <taxon>Bacteria</taxon>
        <taxon>Candidatus Doudnaibacteriota</taxon>
    </lineage>
</organism>
<dbReference type="InterPro" id="IPR036291">
    <property type="entry name" value="NAD(P)-bd_dom_sf"/>
</dbReference>
<accession>A0A1F5PF69</accession>
<dbReference type="InterPro" id="IPR008927">
    <property type="entry name" value="6-PGluconate_DH-like_C_sf"/>
</dbReference>
<name>A0A1F5PF69_9BACT</name>
<evidence type="ECO:0000259" key="2">
    <source>
        <dbReference type="Pfam" id="PF00984"/>
    </source>
</evidence>